<keyword evidence="2" id="KW-1185">Reference proteome</keyword>
<reference evidence="1" key="1">
    <citation type="submission" date="2020-05" db="UniProtKB">
        <authorList>
            <consortium name="EnsemblMetazoa"/>
        </authorList>
    </citation>
    <scope>IDENTIFICATION</scope>
    <source>
        <strain evidence="1">TTRI</strain>
    </source>
</reference>
<accession>A0A1A9UL99</accession>
<name>A0A1A9UL99_GLOAU</name>
<evidence type="ECO:0000313" key="1">
    <source>
        <dbReference type="EnsemblMetazoa" id="GAUT008180-PA"/>
    </source>
</evidence>
<evidence type="ECO:0000313" key="2">
    <source>
        <dbReference type="Proteomes" id="UP000078200"/>
    </source>
</evidence>
<dbReference type="VEuPathDB" id="VectorBase:GAUT008180"/>
<dbReference type="Proteomes" id="UP000078200">
    <property type="component" value="Unassembled WGS sequence"/>
</dbReference>
<proteinExistence type="predicted"/>
<dbReference type="AlphaFoldDB" id="A0A1A9UL99"/>
<dbReference type="EnsemblMetazoa" id="GAUT008180-RA">
    <property type="protein sequence ID" value="GAUT008180-PA"/>
    <property type="gene ID" value="GAUT008180"/>
</dbReference>
<organism evidence="1 2">
    <name type="scientific">Glossina austeni</name>
    <name type="common">Savannah tsetse fly</name>
    <dbReference type="NCBI Taxonomy" id="7395"/>
    <lineage>
        <taxon>Eukaryota</taxon>
        <taxon>Metazoa</taxon>
        <taxon>Ecdysozoa</taxon>
        <taxon>Arthropoda</taxon>
        <taxon>Hexapoda</taxon>
        <taxon>Insecta</taxon>
        <taxon>Pterygota</taxon>
        <taxon>Neoptera</taxon>
        <taxon>Endopterygota</taxon>
        <taxon>Diptera</taxon>
        <taxon>Brachycera</taxon>
        <taxon>Muscomorpha</taxon>
        <taxon>Hippoboscoidea</taxon>
        <taxon>Glossinidae</taxon>
        <taxon>Glossina</taxon>
    </lineage>
</organism>
<protein>
    <submittedName>
        <fullName evidence="1">Uncharacterized protein</fullName>
    </submittedName>
</protein>
<sequence>MYALGFLVESANSEYSLNQYVSNVKLLGTFKDGYEPSYRNSLNVRSLRLSHDNEQRTAMKMKDINIANCSLRLSASTTTIGGMTSLHMYHVRAMEMEDINIANCSLRLSASTSAIGGGMTSLHMYHVRAMEMKDINIANCSLRLSASASAIGGMTSLHMYHVRAMEMKEHNKSLQSKLDESPSISLNLQNYDHLSRYLVASILTNGKLDETDPLESYNTFQISRGLDNISKDYRKTTR</sequence>